<dbReference type="InterPro" id="IPR002202">
    <property type="entry name" value="HMG_CoA_Rdtase"/>
</dbReference>
<keyword evidence="6 9" id="KW-1133">Transmembrane helix</keyword>
<sequence>MVFATSPSSFSSLRPPLLRLARLGATFPIEVIVTVFCAVTLVYFQLLKVVRTSDFLNDEFDRPLGDNQYPTILYDPASHLWSPSVANSAAPVGSVELYLKQLVVEVPLGLELARSIEIKDTLDNATRVALNGVDCYKIGNGECWMVETQPSLNRTARSLAFATAAASREFSLNFVKLPLSSPTFDVEARKTRKARTYTSFLSRGGSKEDSIQPEELLVEERSERSLEEMQSVKWMIFAVRAFVMRFYGLAKVPSMSCAPEVSKADSADIFVMLVAYLLMHSTFVSLFLNMRRLTLSLRPQSRSMGMWLASCALVSSCLAFMFSLLLASYLEITVNPVLLGEALPFLVITVGFEKPFVLTRAVFSNPAIGPGGGGGVSGSARGSVPPSRDPLGPSQGSDSTFLNGFTGPSRFGLRFAPPIPAREIVLAAVSKHGIAIVRDYAIECAVLVIGAMSGVAGLKEFCQLAALILVFDCITLMCFYVAILTIMVEVHRIKVMRLLQRTDSSADLARLLDDPTTGLEEDAPGSGSEDDEPTVQLTLRERVVKLATGTAPGQKAKANSPTARLKVLLIAAFLILHSLNLVTTLTTQTAFKRHTDNNSLPSVALAVDTSSPSLSAALAQLVNAHNRQTALLIHLAPPLQYRAIDPSASTAKSFKPVDATVTGHLASFDKLMSRWTKLVGDPILSKWIVIALGISVFLNGYLLKGIASGSDSAFASGSAAEAAARILLAGVSGGATDEDESGSMSTTEAKLRRSINQLAVELQTEWTPTDAAAMTRQHVRSEQYAEAQAEQSPPSVIKVSFKKAQNDNDGSDSSEGSPPPSPIFVRTKSRKTPKSSGIASLSVETGATSVMADKADESLAAPSLNDSTRTIRLSPSTVALVKQGSVPDTPRDLEKCAKIFDNGAGALLLNDEEIIMLVQKGKVPAYALEKLLKDYERSVAIRRALISRASARKTLESSDLPYTNFDYSRVMGQCCENVVGFMPIPVGIAGPLRVDGVAIPIPMATTEGALVASTSRGCKALNVNGGVTTVVTQDAMTRGPALTFPSVTMCASAKLWIDSDEGSKIMKSSFNSTSRFARLISLKTAMAGRTLFVRFATQTGDAMGMNMISKGTERALDTMQIDYFPEMRIASLSGNYCTDKKPAAINWIEGRGKSVVAEGVIPGEAVKSILKTTVKDLVSLNITKNLIGSAMAGSIGGNNAHAANILTAIYLATGQDPAQNVESSNCMTLMEAINDGEDLLVSCSMPSIEVGTVGGGTSELRNAVFSSLSRLNTDPGLLHVLASVLLPQGAMLDLLGVRGPHPTNPGENAQRLARIICASVLAGEISLMAALAAGSLVKSHLALNRSVPGTPAIQSRSSTPLPNLKPPAIVNAVGRSTLSPSTS</sequence>
<evidence type="ECO:0000256" key="2">
    <source>
        <dbReference type="ARBA" id="ARBA00007661"/>
    </source>
</evidence>
<keyword evidence="5 9" id="KW-0521">NADP</keyword>
<name>A0A238FTR6_9BASI</name>
<evidence type="ECO:0000256" key="1">
    <source>
        <dbReference type="ARBA" id="ARBA00004477"/>
    </source>
</evidence>
<feature type="transmembrane region" description="Helical" evidence="9">
    <location>
        <begin position="308"/>
        <end position="330"/>
    </location>
</feature>
<evidence type="ECO:0000313" key="12">
    <source>
        <dbReference type="EMBL" id="SCV74476.1"/>
    </source>
</evidence>
<dbReference type="PANTHER" id="PTHR10572:SF24">
    <property type="entry name" value="3-HYDROXY-3-METHYLGLUTARYL-COENZYME A REDUCTASE"/>
    <property type="match status" value="1"/>
</dbReference>
<dbReference type="PROSITE" id="PS50065">
    <property type="entry name" value="HMG_COA_REDUCTASE_4"/>
    <property type="match status" value="1"/>
</dbReference>
<dbReference type="GO" id="GO:0004420">
    <property type="term" value="F:hydroxymethylglutaryl-CoA reductase (NADPH) activity"/>
    <property type="evidence" value="ECO:0007669"/>
    <property type="project" value="UniProtKB-EC"/>
</dbReference>
<evidence type="ECO:0000313" key="13">
    <source>
        <dbReference type="Proteomes" id="UP000198372"/>
    </source>
</evidence>
<evidence type="ECO:0000256" key="4">
    <source>
        <dbReference type="ARBA" id="ARBA00022824"/>
    </source>
</evidence>
<evidence type="ECO:0000256" key="8">
    <source>
        <dbReference type="ARBA" id="ARBA00023136"/>
    </source>
</evidence>
<dbReference type="GO" id="GO:0006696">
    <property type="term" value="P:ergosterol biosynthetic process"/>
    <property type="evidence" value="ECO:0007669"/>
    <property type="project" value="TreeGrafter"/>
</dbReference>
<proteinExistence type="inferred from homology"/>
<feature type="region of interest" description="Disordered" evidence="10">
    <location>
        <begin position="373"/>
        <end position="400"/>
    </location>
</feature>
<dbReference type="NCBIfam" id="TIGR00533">
    <property type="entry name" value="HMG_CoA_R_NADP"/>
    <property type="match status" value="1"/>
</dbReference>
<evidence type="ECO:0000256" key="6">
    <source>
        <dbReference type="ARBA" id="ARBA00022989"/>
    </source>
</evidence>
<keyword evidence="13" id="KW-1185">Reference proteome</keyword>
<evidence type="ECO:0000259" key="11">
    <source>
        <dbReference type="PROSITE" id="PS50156"/>
    </source>
</evidence>
<dbReference type="Pfam" id="PF12349">
    <property type="entry name" value="Sterol-sensing"/>
    <property type="match status" value="2"/>
</dbReference>
<dbReference type="InterPro" id="IPR053958">
    <property type="entry name" value="HMGCR/SNAP/NPC1-like_SSD"/>
</dbReference>
<dbReference type="SUPFAM" id="SSF56542">
    <property type="entry name" value="Substrate-binding domain of HMG-CoA reductase"/>
    <property type="match status" value="1"/>
</dbReference>
<dbReference type="Gene3D" id="1.10.3270.10">
    <property type="entry name" value="HMGR, N-terminal domain"/>
    <property type="match status" value="1"/>
</dbReference>
<dbReference type="UniPathway" id="UPA00058">
    <property type="reaction ID" value="UER00103"/>
</dbReference>
<feature type="domain" description="SSD" evidence="11">
    <location>
        <begin position="268"/>
        <end position="486"/>
    </location>
</feature>
<dbReference type="Pfam" id="PF00368">
    <property type="entry name" value="HMG-CoA_red"/>
    <property type="match status" value="1"/>
</dbReference>
<reference evidence="13" key="1">
    <citation type="submission" date="2016-09" db="EMBL/GenBank/DDBJ databases">
        <authorList>
            <person name="Jeantristanb JTB J.-T."/>
            <person name="Ricardo R."/>
        </authorList>
    </citation>
    <scope>NUCLEOTIDE SEQUENCE [LARGE SCALE GENOMIC DNA]</scope>
</reference>
<feature type="transmembrane region" description="Helical" evidence="9">
    <location>
        <begin position="464"/>
        <end position="488"/>
    </location>
</feature>
<comment type="catalytic activity">
    <reaction evidence="9">
        <text>(R)-mevalonate + 2 NADP(+) + CoA = (3S)-3-hydroxy-3-methylglutaryl-CoA + 2 NADPH + 2 H(+)</text>
        <dbReference type="Rhea" id="RHEA:15989"/>
        <dbReference type="ChEBI" id="CHEBI:15378"/>
        <dbReference type="ChEBI" id="CHEBI:36464"/>
        <dbReference type="ChEBI" id="CHEBI:43074"/>
        <dbReference type="ChEBI" id="CHEBI:57287"/>
        <dbReference type="ChEBI" id="CHEBI:57783"/>
        <dbReference type="ChEBI" id="CHEBI:58349"/>
        <dbReference type="EC" id="1.1.1.34"/>
    </reaction>
</comment>
<keyword evidence="3 9" id="KW-0812">Transmembrane</keyword>
<dbReference type="GO" id="GO:0008299">
    <property type="term" value="P:isoprenoid biosynthetic process"/>
    <property type="evidence" value="ECO:0007669"/>
    <property type="project" value="InterPro"/>
</dbReference>
<dbReference type="Proteomes" id="UP000198372">
    <property type="component" value="Unassembled WGS sequence"/>
</dbReference>
<feature type="transmembrane region" description="Helical" evidence="9">
    <location>
        <begin position="269"/>
        <end position="288"/>
    </location>
</feature>
<keyword evidence="7 9" id="KW-0560">Oxidoreductase</keyword>
<dbReference type="Gene3D" id="3.30.70.420">
    <property type="entry name" value="Hydroxymethylglutaryl-CoA reductase, class I/II, NAD/NADP-binding domain"/>
    <property type="match status" value="1"/>
</dbReference>
<feature type="transmembrane region" description="Helical" evidence="9">
    <location>
        <begin position="440"/>
        <end position="458"/>
    </location>
</feature>
<dbReference type="SUPFAM" id="SSF55035">
    <property type="entry name" value="NAD-binding domain of HMG-CoA reductase"/>
    <property type="match status" value="1"/>
</dbReference>
<dbReference type="GO" id="GO:0005778">
    <property type="term" value="C:peroxisomal membrane"/>
    <property type="evidence" value="ECO:0007669"/>
    <property type="project" value="TreeGrafter"/>
</dbReference>
<dbReference type="InterPro" id="IPR023076">
    <property type="entry name" value="HMG_CoA_Rdtase_CS"/>
</dbReference>
<dbReference type="FunFam" id="3.30.70.420:FF:000001">
    <property type="entry name" value="3-hydroxy-3-methylglutaryl coenzyme A reductase"/>
    <property type="match status" value="1"/>
</dbReference>
<accession>A0A238FTR6</accession>
<dbReference type="InterPro" id="IPR000731">
    <property type="entry name" value="SSD"/>
</dbReference>
<organism evidence="12 13">
    <name type="scientific">Microbotryum intermedium</name>
    <dbReference type="NCBI Taxonomy" id="269621"/>
    <lineage>
        <taxon>Eukaryota</taxon>
        <taxon>Fungi</taxon>
        <taxon>Dikarya</taxon>
        <taxon>Basidiomycota</taxon>
        <taxon>Pucciniomycotina</taxon>
        <taxon>Microbotryomycetes</taxon>
        <taxon>Microbotryales</taxon>
        <taxon>Microbotryaceae</taxon>
        <taxon>Microbotryum</taxon>
    </lineage>
</organism>
<comment type="pathway">
    <text evidence="9">Metabolic intermediate biosynthesis; (R)-mevalonate biosynthesis; (R)-mevalonate from acetyl-CoA: step 3/3.</text>
</comment>
<feature type="transmembrane region" description="Helical" evidence="9">
    <location>
        <begin position="567"/>
        <end position="591"/>
    </location>
</feature>
<dbReference type="PROSITE" id="PS00066">
    <property type="entry name" value="HMG_COA_REDUCTASE_1"/>
    <property type="match status" value="1"/>
</dbReference>
<feature type="transmembrane region" description="Helical" evidence="9">
    <location>
        <begin position="336"/>
        <end position="352"/>
    </location>
</feature>
<evidence type="ECO:0000256" key="5">
    <source>
        <dbReference type="ARBA" id="ARBA00022857"/>
    </source>
</evidence>
<dbReference type="OrthoDB" id="310654at2759"/>
<dbReference type="PROSITE" id="PS00318">
    <property type="entry name" value="HMG_COA_REDUCTASE_2"/>
    <property type="match status" value="1"/>
</dbReference>
<dbReference type="InterPro" id="IPR004554">
    <property type="entry name" value="HMG_CoA_Rdtase_eu_arc"/>
</dbReference>
<gene>
    <name evidence="12" type="ORF">BQ2448_8115</name>
</gene>
<dbReference type="EMBL" id="FMSP01000021">
    <property type="protein sequence ID" value="SCV74476.1"/>
    <property type="molecule type" value="Genomic_DNA"/>
</dbReference>
<protein>
    <recommendedName>
        <fullName evidence="9">3-hydroxy-3-methylglutaryl coenzyme A reductase</fullName>
        <shortName evidence="9">HMG-CoA reductase</shortName>
        <ecNumber evidence="9">1.1.1.34</ecNumber>
    </recommendedName>
</protein>
<dbReference type="Gene3D" id="3.90.770.10">
    <property type="entry name" value="3-hydroxy-3-methylglutaryl-coenzyme A Reductase, Chain A, domain 2"/>
    <property type="match status" value="2"/>
</dbReference>
<dbReference type="EC" id="1.1.1.34" evidence="9"/>
<evidence type="ECO:0000256" key="3">
    <source>
        <dbReference type="ARBA" id="ARBA00022692"/>
    </source>
</evidence>
<feature type="region of interest" description="Disordered" evidence="10">
    <location>
        <begin position="776"/>
        <end position="795"/>
    </location>
</feature>
<dbReference type="InterPro" id="IPR023074">
    <property type="entry name" value="HMG_CoA_Rdtase_cat_sf"/>
</dbReference>
<dbReference type="FunFam" id="1.10.3270.10:FF:000001">
    <property type="entry name" value="3-hydroxy-3-methylglutaryl coenzyme A reductase"/>
    <property type="match status" value="1"/>
</dbReference>
<dbReference type="InterPro" id="IPR009029">
    <property type="entry name" value="HMG_CoA_Rdtase_sub-bd_dom_sf"/>
</dbReference>
<evidence type="ECO:0000256" key="9">
    <source>
        <dbReference type="RuleBase" id="RU361219"/>
    </source>
</evidence>
<feature type="transmembrane region" description="Helical" evidence="9">
    <location>
        <begin position="20"/>
        <end position="44"/>
    </location>
</feature>
<evidence type="ECO:0000256" key="7">
    <source>
        <dbReference type="ARBA" id="ARBA00023002"/>
    </source>
</evidence>
<dbReference type="GO" id="GO:0015936">
    <property type="term" value="P:coenzyme A metabolic process"/>
    <property type="evidence" value="ECO:0007669"/>
    <property type="project" value="InterPro"/>
</dbReference>
<feature type="region of interest" description="Disordered" evidence="10">
    <location>
        <begin position="804"/>
        <end position="840"/>
    </location>
</feature>
<comment type="subcellular location">
    <subcellularLocation>
        <location evidence="1 9">Endoplasmic reticulum membrane</location>
        <topology evidence="1 9">Multi-pass membrane protein</topology>
    </subcellularLocation>
</comment>
<dbReference type="PROSITE" id="PS01192">
    <property type="entry name" value="HMG_COA_REDUCTASE_3"/>
    <property type="match status" value="1"/>
</dbReference>
<dbReference type="CDD" id="cd00643">
    <property type="entry name" value="HMG-CoA_reductase_classI"/>
    <property type="match status" value="1"/>
</dbReference>
<dbReference type="PROSITE" id="PS50156">
    <property type="entry name" value="SSD"/>
    <property type="match status" value="1"/>
</dbReference>
<evidence type="ECO:0000256" key="10">
    <source>
        <dbReference type="SAM" id="MobiDB-lite"/>
    </source>
</evidence>
<dbReference type="PRINTS" id="PR00071">
    <property type="entry name" value="HMGCOARDTASE"/>
</dbReference>
<dbReference type="PANTHER" id="PTHR10572">
    <property type="entry name" value="3-HYDROXY-3-METHYLGLUTARYL-COENZYME A REDUCTASE"/>
    <property type="match status" value="1"/>
</dbReference>
<dbReference type="STRING" id="269621.A0A238FTR6"/>
<comment type="similarity">
    <text evidence="2 9">Belongs to the HMG-CoA reductase family.</text>
</comment>
<dbReference type="InterPro" id="IPR009023">
    <property type="entry name" value="HMG_CoA_Rdtase_NAD(P)-bd_sf"/>
</dbReference>
<feature type="transmembrane region" description="Helical" evidence="9">
    <location>
        <begin position="231"/>
        <end position="249"/>
    </location>
</feature>
<keyword evidence="4 9" id="KW-0256">Endoplasmic reticulum</keyword>
<dbReference type="GO" id="GO:0005789">
    <property type="term" value="C:endoplasmic reticulum membrane"/>
    <property type="evidence" value="ECO:0007669"/>
    <property type="project" value="UniProtKB-SubCell"/>
</dbReference>
<keyword evidence="8 9" id="KW-0472">Membrane</keyword>
<dbReference type="InterPro" id="IPR023282">
    <property type="entry name" value="HMG_CoA_Rdtase_N"/>
</dbReference>